<evidence type="ECO:0000256" key="1">
    <source>
        <dbReference type="ARBA" id="ARBA00000971"/>
    </source>
</evidence>
<keyword evidence="7" id="KW-0732">Signal</keyword>
<gene>
    <name evidence="9" type="ORF">KBB96_19240</name>
</gene>
<dbReference type="GO" id="GO:0003755">
    <property type="term" value="F:peptidyl-prolyl cis-trans isomerase activity"/>
    <property type="evidence" value="ECO:0007669"/>
    <property type="project" value="UniProtKB-KW"/>
</dbReference>
<evidence type="ECO:0000313" key="9">
    <source>
        <dbReference type="EMBL" id="QUE50978.1"/>
    </source>
</evidence>
<evidence type="ECO:0000256" key="3">
    <source>
        <dbReference type="ARBA" id="ARBA00013194"/>
    </source>
</evidence>
<comment type="similarity">
    <text evidence="2">Belongs to the FKBP-type PPIase family.</text>
</comment>
<dbReference type="Pfam" id="PF00254">
    <property type="entry name" value="FKBP_C"/>
    <property type="match status" value="3"/>
</dbReference>
<feature type="signal peptide" evidence="7">
    <location>
        <begin position="1"/>
        <end position="24"/>
    </location>
</feature>
<reference evidence="9" key="1">
    <citation type="submission" date="2021-04" db="EMBL/GenBank/DDBJ databases">
        <title>Luteolibacter sp. 32A isolated from the skin of an Anderson's salamander (Ambystoma andersonii).</title>
        <authorList>
            <person name="Spergser J."/>
            <person name="Busse H.-J."/>
        </authorList>
    </citation>
    <scope>NUCLEOTIDE SEQUENCE</scope>
    <source>
        <strain evidence="9">32A</strain>
    </source>
</reference>
<protein>
    <recommendedName>
        <fullName evidence="3 6">peptidylprolyl isomerase</fullName>
        <ecNumber evidence="3 6">5.2.1.8</ecNumber>
    </recommendedName>
</protein>
<keyword evidence="10" id="KW-1185">Reference proteome</keyword>
<dbReference type="Proteomes" id="UP000676169">
    <property type="component" value="Chromosome"/>
</dbReference>
<keyword evidence="5 6" id="KW-0413">Isomerase</keyword>
<keyword evidence="4 6" id="KW-0697">Rotamase</keyword>
<evidence type="ECO:0000313" key="10">
    <source>
        <dbReference type="Proteomes" id="UP000676169"/>
    </source>
</evidence>
<proteinExistence type="inferred from homology"/>
<dbReference type="PANTHER" id="PTHR43811">
    <property type="entry name" value="FKBP-TYPE PEPTIDYL-PROLYL CIS-TRANS ISOMERASE FKPA"/>
    <property type="match status" value="1"/>
</dbReference>
<dbReference type="RefSeq" id="WP_211631117.1">
    <property type="nucleotide sequence ID" value="NZ_CP073100.1"/>
</dbReference>
<dbReference type="EC" id="5.2.1.8" evidence="3 6"/>
<dbReference type="KEGG" id="lamb:KBB96_19240"/>
<dbReference type="InterPro" id="IPR046357">
    <property type="entry name" value="PPIase_dom_sf"/>
</dbReference>
<evidence type="ECO:0000256" key="4">
    <source>
        <dbReference type="ARBA" id="ARBA00023110"/>
    </source>
</evidence>
<evidence type="ECO:0000256" key="2">
    <source>
        <dbReference type="ARBA" id="ARBA00006577"/>
    </source>
</evidence>
<dbReference type="PROSITE" id="PS50059">
    <property type="entry name" value="FKBP_PPIASE"/>
    <property type="match status" value="3"/>
</dbReference>
<dbReference type="InterPro" id="IPR001179">
    <property type="entry name" value="PPIase_FKBP_dom"/>
</dbReference>
<feature type="domain" description="PPIase FKBP-type" evidence="8">
    <location>
        <begin position="318"/>
        <end position="402"/>
    </location>
</feature>
<feature type="chain" id="PRO_5037340294" description="peptidylprolyl isomerase" evidence="7">
    <location>
        <begin position="25"/>
        <end position="403"/>
    </location>
</feature>
<evidence type="ECO:0000259" key="8">
    <source>
        <dbReference type="PROSITE" id="PS50059"/>
    </source>
</evidence>
<dbReference type="Gene3D" id="3.10.50.40">
    <property type="match status" value="3"/>
</dbReference>
<sequence>MKNARKLAIGAAGLLLAASSLSLAEPTMPETPKDVAAAPADAEKTASGLVSKVLTKGTGTEHPSAADTVTVHYSGWTTDGKLFDSSVQRGEPTSFPLNGVIKGWTEGVQLMVPGEKRRFWIPANLAYGENPGGGRPGGLLVFDVELISIKQAPKAPKDVAAAPADAEKTASGLATKVTTKGTGKDHPKDIDTVKAHLNLWSSDGTLINSTAEQGEPAEIPLDALRIGGLAEGLKLMVTGEKRTIWIPSKVAFGETPPPGAPAGGLVVEAELIGITQGVEPPPAPADVAAAPADAEKTASGLASKVLTKGTGTDHPKASDTVTVHYSGWTTDGKLFDSSVKRGTPTSFPLTGVIKGWTEGVQLMVPGEKRRFWIPADLAYGESPGAGRPGGLLVFDIELIKIGK</sequence>
<dbReference type="EMBL" id="CP073100">
    <property type="protein sequence ID" value="QUE50978.1"/>
    <property type="molecule type" value="Genomic_DNA"/>
</dbReference>
<feature type="domain" description="PPIase FKBP-type" evidence="8">
    <location>
        <begin position="190"/>
        <end position="275"/>
    </location>
</feature>
<name>A0A975G8X8_9BACT</name>
<dbReference type="AlphaFoldDB" id="A0A975G8X8"/>
<comment type="catalytic activity">
    <reaction evidence="1 6">
        <text>[protein]-peptidylproline (omega=180) = [protein]-peptidylproline (omega=0)</text>
        <dbReference type="Rhea" id="RHEA:16237"/>
        <dbReference type="Rhea" id="RHEA-COMP:10747"/>
        <dbReference type="Rhea" id="RHEA-COMP:10748"/>
        <dbReference type="ChEBI" id="CHEBI:83833"/>
        <dbReference type="ChEBI" id="CHEBI:83834"/>
        <dbReference type="EC" id="5.2.1.8"/>
    </reaction>
</comment>
<organism evidence="9 10">
    <name type="scientific">Luteolibacter ambystomatis</name>
    <dbReference type="NCBI Taxonomy" id="2824561"/>
    <lineage>
        <taxon>Bacteria</taxon>
        <taxon>Pseudomonadati</taxon>
        <taxon>Verrucomicrobiota</taxon>
        <taxon>Verrucomicrobiia</taxon>
        <taxon>Verrucomicrobiales</taxon>
        <taxon>Verrucomicrobiaceae</taxon>
        <taxon>Luteolibacter</taxon>
    </lineage>
</organism>
<evidence type="ECO:0000256" key="6">
    <source>
        <dbReference type="PROSITE-ProRule" id="PRU00277"/>
    </source>
</evidence>
<evidence type="ECO:0000256" key="5">
    <source>
        <dbReference type="ARBA" id="ARBA00023235"/>
    </source>
</evidence>
<dbReference type="PANTHER" id="PTHR43811:SF19">
    <property type="entry name" value="39 KDA FK506-BINDING NUCLEAR PROTEIN"/>
    <property type="match status" value="1"/>
</dbReference>
<feature type="domain" description="PPIase FKBP-type" evidence="8">
    <location>
        <begin position="66"/>
        <end position="150"/>
    </location>
</feature>
<dbReference type="SUPFAM" id="SSF54534">
    <property type="entry name" value="FKBP-like"/>
    <property type="match status" value="3"/>
</dbReference>
<evidence type="ECO:0000256" key="7">
    <source>
        <dbReference type="SAM" id="SignalP"/>
    </source>
</evidence>
<accession>A0A975G8X8</accession>